<dbReference type="GeneID" id="5042891"/>
<dbReference type="AlphaFoldDB" id="A0E342"/>
<dbReference type="InParanoid" id="A0E342"/>
<dbReference type="EMBL" id="CT868656">
    <property type="protein sequence ID" value="CAK89709.1"/>
    <property type="molecule type" value="Genomic_DNA"/>
</dbReference>
<sequence>MDKLRIDYIKGKGTAFNYSQILFHLICRSLEIKNMIISNQPLTFGHLFEIISNARIEKQRFEFSKKLNVPQYLN</sequence>
<proteinExistence type="predicted"/>
<gene>
    <name evidence="1" type="ORF">GSPATT00022882001</name>
</gene>
<accession>A0E342</accession>
<dbReference type="KEGG" id="ptm:GSPATT00022882001"/>
<dbReference type="HOGENOM" id="CLU_2693106_0_0_1"/>
<evidence type="ECO:0000313" key="1">
    <source>
        <dbReference type="EMBL" id="CAK89709.1"/>
    </source>
</evidence>
<reference evidence="1 2" key="1">
    <citation type="journal article" date="2006" name="Nature">
        <title>Global trends of whole-genome duplications revealed by the ciliate Paramecium tetraurelia.</title>
        <authorList>
            <consortium name="Genoscope"/>
            <person name="Aury J.-M."/>
            <person name="Jaillon O."/>
            <person name="Duret L."/>
            <person name="Noel B."/>
            <person name="Jubin C."/>
            <person name="Porcel B.M."/>
            <person name="Segurens B."/>
            <person name="Daubin V."/>
            <person name="Anthouard V."/>
            <person name="Aiach N."/>
            <person name="Arnaiz O."/>
            <person name="Billaut A."/>
            <person name="Beisson J."/>
            <person name="Blanc I."/>
            <person name="Bouhouche K."/>
            <person name="Camara F."/>
            <person name="Duharcourt S."/>
            <person name="Guigo R."/>
            <person name="Gogendeau D."/>
            <person name="Katinka M."/>
            <person name="Keller A.-M."/>
            <person name="Kissmehl R."/>
            <person name="Klotz C."/>
            <person name="Koll F."/>
            <person name="Le Moue A."/>
            <person name="Lepere C."/>
            <person name="Malinsky S."/>
            <person name="Nowacki M."/>
            <person name="Nowak J.K."/>
            <person name="Plattner H."/>
            <person name="Poulain J."/>
            <person name="Ruiz F."/>
            <person name="Serrano V."/>
            <person name="Zagulski M."/>
            <person name="Dessen P."/>
            <person name="Betermier M."/>
            <person name="Weissenbach J."/>
            <person name="Scarpelli C."/>
            <person name="Schachter V."/>
            <person name="Sperling L."/>
            <person name="Meyer E."/>
            <person name="Cohen J."/>
            <person name="Wincker P."/>
        </authorList>
    </citation>
    <scope>NUCLEOTIDE SEQUENCE [LARGE SCALE GENOMIC DNA]</scope>
    <source>
        <strain evidence="1 2">Stock d4-2</strain>
    </source>
</reference>
<keyword evidence="2" id="KW-1185">Reference proteome</keyword>
<evidence type="ECO:0000313" key="2">
    <source>
        <dbReference type="Proteomes" id="UP000000600"/>
    </source>
</evidence>
<protein>
    <submittedName>
        <fullName evidence="1">Uncharacterized protein</fullName>
    </submittedName>
</protein>
<name>A0E342_PARTE</name>
<organism evidence="1 2">
    <name type="scientific">Paramecium tetraurelia</name>
    <dbReference type="NCBI Taxonomy" id="5888"/>
    <lineage>
        <taxon>Eukaryota</taxon>
        <taxon>Sar</taxon>
        <taxon>Alveolata</taxon>
        <taxon>Ciliophora</taxon>
        <taxon>Intramacronucleata</taxon>
        <taxon>Oligohymenophorea</taxon>
        <taxon>Peniculida</taxon>
        <taxon>Parameciidae</taxon>
        <taxon>Paramecium</taxon>
    </lineage>
</organism>
<dbReference type="RefSeq" id="XP_001457106.1">
    <property type="nucleotide sequence ID" value="XM_001457069.1"/>
</dbReference>
<dbReference type="Proteomes" id="UP000000600">
    <property type="component" value="Unassembled WGS sequence"/>
</dbReference>